<organism evidence="2 3">
    <name type="scientific">Nephila pilipes</name>
    <name type="common">Giant wood spider</name>
    <name type="synonym">Nephila maculata</name>
    <dbReference type="NCBI Taxonomy" id="299642"/>
    <lineage>
        <taxon>Eukaryota</taxon>
        <taxon>Metazoa</taxon>
        <taxon>Ecdysozoa</taxon>
        <taxon>Arthropoda</taxon>
        <taxon>Chelicerata</taxon>
        <taxon>Arachnida</taxon>
        <taxon>Araneae</taxon>
        <taxon>Araneomorphae</taxon>
        <taxon>Entelegynae</taxon>
        <taxon>Araneoidea</taxon>
        <taxon>Nephilidae</taxon>
        <taxon>Nephila</taxon>
    </lineage>
</organism>
<evidence type="ECO:0000313" key="2">
    <source>
        <dbReference type="EMBL" id="GFU21242.1"/>
    </source>
</evidence>
<gene>
    <name evidence="2" type="ORF">NPIL_240761</name>
</gene>
<name>A0A8X6QIU0_NEPPI</name>
<reference evidence="2" key="1">
    <citation type="submission" date="2020-08" db="EMBL/GenBank/DDBJ databases">
        <title>Multicomponent nature underlies the extraordinary mechanical properties of spider dragline silk.</title>
        <authorList>
            <person name="Kono N."/>
            <person name="Nakamura H."/>
            <person name="Mori M."/>
            <person name="Yoshida Y."/>
            <person name="Ohtoshi R."/>
            <person name="Malay A.D."/>
            <person name="Moran D.A.P."/>
            <person name="Tomita M."/>
            <person name="Numata K."/>
            <person name="Arakawa K."/>
        </authorList>
    </citation>
    <scope>NUCLEOTIDE SEQUENCE</scope>
</reference>
<accession>A0A8X6QIU0</accession>
<feature type="transmembrane region" description="Helical" evidence="1">
    <location>
        <begin position="36"/>
        <end position="55"/>
    </location>
</feature>
<evidence type="ECO:0000256" key="1">
    <source>
        <dbReference type="SAM" id="Phobius"/>
    </source>
</evidence>
<keyword evidence="1" id="KW-0472">Membrane</keyword>
<keyword evidence="1" id="KW-1133">Transmembrane helix</keyword>
<comment type="caution">
    <text evidence="2">The sequence shown here is derived from an EMBL/GenBank/DDBJ whole genome shotgun (WGS) entry which is preliminary data.</text>
</comment>
<keyword evidence="3" id="KW-1185">Reference proteome</keyword>
<keyword evidence="1" id="KW-0812">Transmembrane</keyword>
<protein>
    <submittedName>
        <fullName evidence="2">Uncharacterized protein</fullName>
    </submittedName>
</protein>
<proteinExistence type="predicted"/>
<dbReference type="AlphaFoldDB" id="A0A8X6QIU0"/>
<sequence>MSLPFLYRAQCNQIGLLRHETTITYAIFTTKELPTFIYKAYGSTGFIIFQLLMIRRCISEGHDINEIIIFLFNAISFCMIFVYFLAPRLHAKQKNYRRVADERPIHEDPVQSENYPKYFHNV</sequence>
<evidence type="ECO:0000313" key="3">
    <source>
        <dbReference type="Proteomes" id="UP000887013"/>
    </source>
</evidence>
<dbReference type="EMBL" id="BMAW01080807">
    <property type="protein sequence ID" value="GFU21242.1"/>
    <property type="molecule type" value="Genomic_DNA"/>
</dbReference>
<dbReference type="Proteomes" id="UP000887013">
    <property type="component" value="Unassembled WGS sequence"/>
</dbReference>
<feature type="transmembrane region" description="Helical" evidence="1">
    <location>
        <begin position="67"/>
        <end position="86"/>
    </location>
</feature>